<name>A0A1E3L3E3_9BACL</name>
<dbReference type="RefSeq" id="WP_069327699.1">
    <property type="nucleotide sequence ID" value="NZ_MDER01000039.1"/>
</dbReference>
<dbReference type="EMBL" id="MDER01000039">
    <property type="protein sequence ID" value="ODP28288.1"/>
    <property type="molecule type" value="Genomic_DNA"/>
</dbReference>
<evidence type="ECO:0008006" key="3">
    <source>
        <dbReference type="Google" id="ProtNLM"/>
    </source>
</evidence>
<dbReference type="AlphaFoldDB" id="A0A1E3L3E3"/>
<proteinExistence type="predicted"/>
<sequence>MNYRTTLRDELEKEINLQGHSLSHFSQISGINRGILSATLNGNPPKPISIKQLDQMTQALGKKEGWLYEQFMNECFEDGKANWRRVRSLLVRCVELKKHILIVQTLNGLMEDVSYITPIFEFAESLTQEEEILAAFPFYKCVIENERQSHSERMAISHYRIFRASINKNIENNLLLAIQFSPYRNKLPVELTIDALLQLIIICYGTQDWVLGEQYADELIALIKIIIKEQKEKNMFNSINTPLPLVYYYAHSYSMKFVVKEYTEQYDEALLCIDEFADLSGFPGLDEAGLFEVERFKLFAIFNKHNIELLQGNFSRLDQYIELTEQHPKEILASLHMAIKAANIHDYNVNHVIDKFSEIIYPNDIIQYINQDTEYTEQTGVSRYINLYYQLALYQSNKGKYDDKLEKILLALESTVTKYNKSRILDCLELFKKLRLISKNGN</sequence>
<protein>
    <recommendedName>
        <fullName evidence="3">HTH cro/C1-type domain-containing protein</fullName>
    </recommendedName>
</protein>
<evidence type="ECO:0000313" key="2">
    <source>
        <dbReference type="Proteomes" id="UP000094578"/>
    </source>
</evidence>
<accession>A0A1E3L3E3</accession>
<evidence type="ECO:0000313" key="1">
    <source>
        <dbReference type="EMBL" id="ODP28288.1"/>
    </source>
</evidence>
<reference evidence="1 2" key="1">
    <citation type="submission" date="2016-08" db="EMBL/GenBank/DDBJ databases">
        <title>Genome sequencing of Paenibacillus sp. TI45-13ar, isolated from Korean traditional nuruk.</title>
        <authorList>
            <person name="Kim S.-J."/>
        </authorList>
    </citation>
    <scope>NUCLEOTIDE SEQUENCE [LARGE SCALE GENOMIC DNA]</scope>
    <source>
        <strain evidence="1 2">TI45-13ar</strain>
    </source>
</reference>
<dbReference type="STRING" id="1886670.PTI45_02278"/>
<organism evidence="1 2">
    <name type="scientific">Paenibacillus nuruki</name>
    <dbReference type="NCBI Taxonomy" id="1886670"/>
    <lineage>
        <taxon>Bacteria</taxon>
        <taxon>Bacillati</taxon>
        <taxon>Bacillota</taxon>
        <taxon>Bacilli</taxon>
        <taxon>Bacillales</taxon>
        <taxon>Paenibacillaceae</taxon>
        <taxon>Paenibacillus</taxon>
    </lineage>
</organism>
<comment type="caution">
    <text evidence="1">The sequence shown here is derived from an EMBL/GenBank/DDBJ whole genome shotgun (WGS) entry which is preliminary data.</text>
</comment>
<dbReference type="Proteomes" id="UP000094578">
    <property type="component" value="Unassembled WGS sequence"/>
</dbReference>
<keyword evidence="2" id="KW-1185">Reference proteome</keyword>
<gene>
    <name evidence="1" type="ORF">PTI45_02278</name>
</gene>